<dbReference type="InterPro" id="IPR036025">
    <property type="entry name" value="RtcB-like_sf"/>
</dbReference>
<keyword evidence="6 10" id="KW-0342">GTP-binding</keyword>
<proteinExistence type="predicted"/>
<dbReference type="EMBL" id="QLYR01000001">
    <property type="protein sequence ID" value="RAQ30778.1"/>
    <property type="molecule type" value="Genomic_DNA"/>
</dbReference>
<dbReference type="GO" id="GO:0042245">
    <property type="term" value="P:RNA repair"/>
    <property type="evidence" value="ECO:0007669"/>
    <property type="project" value="UniProtKB-KW"/>
</dbReference>
<evidence type="ECO:0000256" key="3">
    <source>
        <dbReference type="ARBA" id="ARBA00022723"/>
    </source>
</evidence>
<evidence type="ECO:0000256" key="7">
    <source>
        <dbReference type="ARBA" id="ARBA00023211"/>
    </source>
</evidence>
<keyword evidence="4 10" id="KW-0547">Nucleotide-binding</keyword>
<feature type="binding site" evidence="10">
    <location>
        <begin position="244"/>
        <end position="245"/>
    </location>
    <ligand>
        <name>GMP</name>
        <dbReference type="ChEBI" id="CHEBI:58115"/>
    </ligand>
</feature>
<evidence type="ECO:0000256" key="2">
    <source>
        <dbReference type="ARBA" id="ARBA00022598"/>
    </source>
</evidence>
<dbReference type="GO" id="GO:0030145">
    <property type="term" value="F:manganese ion binding"/>
    <property type="evidence" value="ECO:0007669"/>
    <property type="project" value="TreeGrafter"/>
</dbReference>
<name>A0A328UGU6_9FIRM</name>
<dbReference type="Proteomes" id="UP000249377">
    <property type="component" value="Unassembled WGS sequence"/>
</dbReference>
<keyword evidence="7 11" id="KW-0464">Manganese</keyword>
<feature type="binding site" evidence="10">
    <location>
        <begin position="294"/>
        <end position="297"/>
    </location>
    <ligand>
        <name>GMP</name>
        <dbReference type="ChEBI" id="CHEBI:58115"/>
    </ligand>
</feature>
<dbReference type="InterPro" id="IPR001233">
    <property type="entry name" value="RtcB"/>
</dbReference>
<dbReference type="RefSeq" id="WP_112331972.1">
    <property type="nucleotide sequence ID" value="NZ_QLYR01000001.1"/>
</dbReference>
<feature type="binding site" evidence="10">
    <location>
        <begin position="144"/>
        <end position="148"/>
    </location>
    <ligand>
        <name>GMP</name>
        <dbReference type="ChEBI" id="CHEBI:58115"/>
    </ligand>
</feature>
<dbReference type="InterPro" id="IPR052915">
    <property type="entry name" value="RtcB-like"/>
</dbReference>
<evidence type="ECO:0000256" key="6">
    <source>
        <dbReference type="ARBA" id="ARBA00023134"/>
    </source>
</evidence>
<dbReference type="PANTHER" id="PTHR43749:SF2">
    <property type="entry name" value="RNA-SPLICING LIGASE RTCB"/>
    <property type="match status" value="1"/>
</dbReference>
<evidence type="ECO:0000256" key="4">
    <source>
        <dbReference type="ARBA" id="ARBA00022741"/>
    </source>
</evidence>
<dbReference type="AlphaFoldDB" id="A0A328UGU6"/>
<dbReference type="GO" id="GO:0006396">
    <property type="term" value="P:RNA processing"/>
    <property type="evidence" value="ECO:0007669"/>
    <property type="project" value="InterPro"/>
</dbReference>
<dbReference type="GO" id="GO:0170057">
    <property type="term" value="F:RNA ligase (GTP) activity"/>
    <property type="evidence" value="ECO:0007669"/>
    <property type="project" value="UniProtKB-EC"/>
</dbReference>
<keyword evidence="2 12" id="KW-0436">Ligase</keyword>
<gene>
    <name evidence="12" type="ORF">DPQ25_04675</name>
</gene>
<accession>A0A328UGU6</accession>
<feature type="binding site" evidence="11">
    <location>
        <position position="161"/>
    </location>
    <ligand>
        <name>Mn(2+)</name>
        <dbReference type="ChEBI" id="CHEBI:29035"/>
        <label>2</label>
    </ligand>
</feature>
<sequence>MIEIHGKYSTARVYTDTLEPSAEGQIQAICDQPFAQGSRIRIMPDVHAGKGCAIGTTMTVTDKVVPNMVGVDIGCGMLTVKLKEKRLNLPSLDSFIHQNIPCGRAVRKRPHRSHGRIDATALRCAKRLDMRRTIESLGTLGGGNHFIEVDRDEENFYLIIHTGSRNPGLRVAEYYQERAYQSLGGKAQAEVPYELAYLTGQELQDYLHDMELMQRFAGLNRQIIKEVILDGMKLHEEGSFSTIHNYIDFTSGILRKGAVSAKAGEKLLIPLNMRDGSLICTGLGNPDWNFSAPHGAGRRMSRKDALNAFTVSAFRKEMAGIFTTSVSPETLDECPMAYKPADELLSHLAGTVKVEARLRPVYNFKAGEFSGGNQR</sequence>
<reference evidence="12 13" key="1">
    <citation type="submission" date="2018-06" db="EMBL/GenBank/DDBJ databases">
        <title>Noncontiguous genome sequence of Ruminococcaceae bacterium ASD2818.</title>
        <authorList>
            <person name="Chaplin A.V."/>
            <person name="Sokolova S.R."/>
            <person name="Kochetkova T.O."/>
            <person name="Goltsov A.Y."/>
            <person name="Trofimov D.Y."/>
            <person name="Efimov B.A."/>
        </authorList>
    </citation>
    <scope>NUCLEOTIDE SEQUENCE [LARGE SCALE GENOMIC DNA]</scope>
    <source>
        <strain evidence="12 13">ASD2818</strain>
    </source>
</reference>
<evidence type="ECO:0000256" key="8">
    <source>
        <dbReference type="ARBA" id="ARBA00047746"/>
    </source>
</evidence>
<evidence type="ECO:0000256" key="1">
    <source>
        <dbReference type="ARBA" id="ARBA00012726"/>
    </source>
</evidence>
<feature type="binding site" evidence="11">
    <location>
        <position position="145"/>
    </location>
    <ligand>
        <name>Mn(2+)</name>
        <dbReference type="ChEBI" id="CHEBI:29035"/>
        <label>1</label>
    </ligand>
</feature>
<keyword evidence="3 11" id="KW-0479">Metal-binding</keyword>
<evidence type="ECO:0000256" key="11">
    <source>
        <dbReference type="PIRSR" id="PIRSR601233-3"/>
    </source>
</evidence>
<evidence type="ECO:0000313" key="12">
    <source>
        <dbReference type="EMBL" id="RAQ30778.1"/>
    </source>
</evidence>
<comment type="caution">
    <text evidence="12">The sequence shown here is derived from an EMBL/GenBank/DDBJ whole genome shotgun (WGS) entry which is preliminary data.</text>
</comment>
<dbReference type="Pfam" id="PF01139">
    <property type="entry name" value="RtcB"/>
    <property type="match status" value="2"/>
</dbReference>
<dbReference type="EC" id="6.5.1.8" evidence="1"/>
<dbReference type="GO" id="GO:0005525">
    <property type="term" value="F:GTP binding"/>
    <property type="evidence" value="ECO:0007669"/>
    <property type="project" value="UniProtKB-KW"/>
</dbReference>
<evidence type="ECO:0000256" key="5">
    <source>
        <dbReference type="ARBA" id="ARBA00022800"/>
    </source>
</evidence>
<feature type="binding site" evidence="10">
    <location>
        <begin position="270"/>
        <end position="273"/>
    </location>
    <ligand>
        <name>GMP</name>
        <dbReference type="ChEBI" id="CHEBI:58115"/>
    </ligand>
</feature>
<evidence type="ECO:0000256" key="9">
    <source>
        <dbReference type="PIRSR" id="PIRSR601233-1"/>
    </source>
</evidence>
<comment type="catalytic activity">
    <reaction evidence="8">
        <text>a 3'-end 3'-phospho-ribonucleotide-RNA + a 5'-end dephospho-ribonucleoside-RNA + GTP = a ribonucleotidyl-ribonucleotide-RNA + GMP + diphosphate</text>
        <dbReference type="Rhea" id="RHEA:68076"/>
        <dbReference type="Rhea" id="RHEA-COMP:10463"/>
        <dbReference type="Rhea" id="RHEA-COMP:13936"/>
        <dbReference type="Rhea" id="RHEA-COMP:17355"/>
        <dbReference type="ChEBI" id="CHEBI:33019"/>
        <dbReference type="ChEBI" id="CHEBI:37565"/>
        <dbReference type="ChEBI" id="CHEBI:58115"/>
        <dbReference type="ChEBI" id="CHEBI:83062"/>
        <dbReference type="ChEBI" id="CHEBI:138284"/>
        <dbReference type="ChEBI" id="CHEBI:173118"/>
        <dbReference type="EC" id="6.5.1.8"/>
    </reaction>
</comment>
<dbReference type="SUPFAM" id="SSF103365">
    <property type="entry name" value="Hypothetical protein PH1602"/>
    <property type="match status" value="1"/>
</dbReference>
<dbReference type="GO" id="GO:0003909">
    <property type="term" value="F:DNA ligase activity"/>
    <property type="evidence" value="ECO:0007669"/>
    <property type="project" value="TreeGrafter"/>
</dbReference>
<keyword evidence="5" id="KW-0692">RNA repair</keyword>
<evidence type="ECO:0000256" key="10">
    <source>
        <dbReference type="PIRSR" id="PIRSR601233-2"/>
    </source>
</evidence>
<evidence type="ECO:0000313" key="13">
    <source>
        <dbReference type="Proteomes" id="UP000249377"/>
    </source>
</evidence>
<feature type="binding site" evidence="11">
    <location>
        <position position="244"/>
    </location>
    <ligand>
        <name>Mn(2+)</name>
        <dbReference type="ChEBI" id="CHEBI:29035"/>
        <label>2</label>
    </ligand>
</feature>
<protein>
    <recommendedName>
        <fullName evidence="1">3'-phosphate/5'-hydroxy nucleic acid ligase</fullName>
        <ecNumber evidence="1">6.5.1.8</ecNumber>
    </recommendedName>
</protein>
<feature type="binding site" evidence="11">
    <location>
        <position position="72"/>
    </location>
    <ligand>
        <name>Mn(2+)</name>
        <dbReference type="ChEBI" id="CHEBI:29035"/>
        <label>1</label>
    </ligand>
</feature>
<feature type="active site" description="GMP-histidine intermediate" evidence="9">
    <location>
        <position position="294"/>
    </location>
</feature>
<keyword evidence="13" id="KW-1185">Reference proteome</keyword>
<dbReference type="GO" id="GO:0006281">
    <property type="term" value="P:DNA repair"/>
    <property type="evidence" value="ECO:0007669"/>
    <property type="project" value="TreeGrafter"/>
</dbReference>
<comment type="cofactor">
    <cofactor evidence="11">
        <name>Mn(2+)</name>
        <dbReference type="ChEBI" id="CHEBI:29035"/>
    </cofactor>
    <text evidence="11">Binds 2 manganese ions per subunit.</text>
</comment>
<feature type="binding site" evidence="10">
    <location>
        <position position="277"/>
    </location>
    <ligand>
        <name>GMP</name>
        <dbReference type="ChEBI" id="CHEBI:58115"/>
    </ligand>
</feature>
<dbReference type="Gene3D" id="3.90.1860.10">
    <property type="entry name" value="tRNA-splicing ligase RtcB"/>
    <property type="match status" value="1"/>
</dbReference>
<dbReference type="PANTHER" id="PTHR43749">
    <property type="entry name" value="RNA-SPLICING LIGASE RTCB"/>
    <property type="match status" value="1"/>
</dbReference>
<organism evidence="12 13">
    <name type="scientific">Hydrogeniiclostridium mannosilyticum</name>
    <dbReference type="NCBI Taxonomy" id="2764322"/>
    <lineage>
        <taxon>Bacteria</taxon>
        <taxon>Bacillati</taxon>
        <taxon>Bacillota</taxon>
        <taxon>Clostridia</taxon>
        <taxon>Eubacteriales</taxon>
        <taxon>Acutalibacteraceae</taxon>
        <taxon>Hydrogeniiclostridium</taxon>
    </lineage>
</organism>